<dbReference type="AlphaFoldDB" id="A0AAV0VID7"/>
<feature type="compositionally biased region" description="Basic and acidic residues" evidence="1">
    <location>
        <begin position="41"/>
        <end position="58"/>
    </location>
</feature>
<gene>
    <name evidence="2" type="ORF">MEUPH1_LOCUS321</name>
</gene>
<dbReference type="EMBL" id="CARXXK010000001">
    <property type="protein sequence ID" value="CAI6342997.1"/>
    <property type="molecule type" value="Genomic_DNA"/>
</dbReference>
<feature type="compositionally biased region" description="Polar residues" evidence="1">
    <location>
        <begin position="63"/>
        <end position="73"/>
    </location>
</feature>
<organism evidence="2 3">
    <name type="scientific">Macrosiphum euphorbiae</name>
    <name type="common">potato aphid</name>
    <dbReference type="NCBI Taxonomy" id="13131"/>
    <lineage>
        <taxon>Eukaryota</taxon>
        <taxon>Metazoa</taxon>
        <taxon>Ecdysozoa</taxon>
        <taxon>Arthropoda</taxon>
        <taxon>Hexapoda</taxon>
        <taxon>Insecta</taxon>
        <taxon>Pterygota</taxon>
        <taxon>Neoptera</taxon>
        <taxon>Paraneoptera</taxon>
        <taxon>Hemiptera</taxon>
        <taxon>Sternorrhyncha</taxon>
        <taxon>Aphidomorpha</taxon>
        <taxon>Aphidoidea</taxon>
        <taxon>Aphididae</taxon>
        <taxon>Macrosiphini</taxon>
        <taxon>Macrosiphum</taxon>
    </lineage>
</organism>
<comment type="caution">
    <text evidence="2">The sequence shown here is derived from an EMBL/GenBank/DDBJ whole genome shotgun (WGS) entry which is preliminary data.</text>
</comment>
<evidence type="ECO:0000256" key="1">
    <source>
        <dbReference type="SAM" id="MobiDB-lite"/>
    </source>
</evidence>
<accession>A0AAV0VID7</accession>
<proteinExistence type="predicted"/>
<name>A0AAV0VID7_9HEMI</name>
<evidence type="ECO:0000313" key="3">
    <source>
        <dbReference type="Proteomes" id="UP001160148"/>
    </source>
</evidence>
<reference evidence="2 3" key="1">
    <citation type="submission" date="2023-01" db="EMBL/GenBank/DDBJ databases">
        <authorList>
            <person name="Whitehead M."/>
        </authorList>
    </citation>
    <scope>NUCLEOTIDE SEQUENCE [LARGE SCALE GENOMIC DNA]</scope>
</reference>
<sequence length="113" mass="12682">MSNVSLMPDVLTAHLSLPDGVADAPQSRYGEEQFGVVGMRSPHDQDPYEYRVDDETQHHQRQSSDVLHNGSEQQRAYCVDHAKAYHHVPDGWNAQGAGHVRLKPTWCFGKSTL</sequence>
<feature type="region of interest" description="Disordered" evidence="1">
    <location>
        <begin position="38"/>
        <end position="73"/>
    </location>
</feature>
<dbReference type="Proteomes" id="UP001160148">
    <property type="component" value="Unassembled WGS sequence"/>
</dbReference>
<keyword evidence="3" id="KW-1185">Reference proteome</keyword>
<protein>
    <submittedName>
        <fullName evidence="2">Uncharacterized protein</fullName>
    </submittedName>
</protein>
<evidence type="ECO:0000313" key="2">
    <source>
        <dbReference type="EMBL" id="CAI6342997.1"/>
    </source>
</evidence>